<dbReference type="Proteomes" id="UP000834106">
    <property type="component" value="Chromosome 18"/>
</dbReference>
<dbReference type="GO" id="GO:0009451">
    <property type="term" value="P:RNA modification"/>
    <property type="evidence" value="ECO:0007669"/>
    <property type="project" value="InterPro"/>
</dbReference>
<evidence type="ECO:0000313" key="3">
    <source>
        <dbReference type="Proteomes" id="UP000834106"/>
    </source>
</evidence>
<name>A0AAD2E7E6_9LAMI</name>
<dbReference type="InterPro" id="IPR011990">
    <property type="entry name" value="TPR-like_helical_dom_sf"/>
</dbReference>
<protein>
    <recommendedName>
        <fullName evidence="4">Pentatricopeptide repeat-containing protein</fullName>
    </recommendedName>
</protein>
<dbReference type="EMBL" id="OU503053">
    <property type="protein sequence ID" value="CAI9781602.1"/>
    <property type="molecule type" value="Genomic_DNA"/>
</dbReference>
<dbReference type="Pfam" id="PF01535">
    <property type="entry name" value="PPR"/>
    <property type="match status" value="1"/>
</dbReference>
<sequence>MNVKCGDEGSTRIVFDGICGRDWTSWNAMISGYFENWECSERLRLFFSMRECCFEQDLMTMTSVISACKVVGNGRLARAVHGYVAKMGYGDDDSVDNSLIQMYTRFGSCGEA</sequence>
<evidence type="ECO:0000313" key="2">
    <source>
        <dbReference type="EMBL" id="CAI9781602.1"/>
    </source>
</evidence>
<dbReference type="PANTHER" id="PTHR47926">
    <property type="entry name" value="PENTATRICOPEPTIDE REPEAT-CONTAINING PROTEIN"/>
    <property type="match status" value="1"/>
</dbReference>
<dbReference type="InterPro" id="IPR046960">
    <property type="entry name" value="PPR_At4g14850-like_plant"/>
</dbReference>
<evidence type="ECO:0008006" key="4">
    <source>
        <dbReference type="Google" id="ProtNLM"/>
    </source>
</evidence>
<dbReference type="GO" id="GO:0003723">
    <property type="term" value="F:RNA binding"/>
    <property type="evidence" value="ECO:0007669"/>
    <property type="project" value="InterPro"/>
</dbReference>
<accession>A0AAD2E7E6</accession>
<keyword evidence="1" id="KW-0677">Repeat</keyword>
<proteinExistence type="predicted"/>
<dbReference type="Gene3D" id="1.25.40.10">
    <property type="entry name" value="Tetratricopeptide repeat domain"/>
    <property type="match status" value="1"/>
</dbReference>
<gene>
    <name evidence="2" type="ORF">FPE_LOCUS29032</name>
</gene>
<dbReference type="InterPro" id="IPR002885">
    <property type="entry name" value="PPR_rpt"/>
</dbReference>
<reference evidence="2" key="1">
    <citation type="submission" date="2023-05" db="EMBL/GenBank/DDBJ databases">
        <authorList>
            <person name="Huff M."/>
        </authorList>
    </citation>
    <scope>NUCLEOTIDE SEQUENCE</scope>
</reference>
<organism evidence="2 3">
    <name type="scientific">Fraxinus pennsylvanica</name>
    <dbReference type="NCBI Taxonomy" id="56036"/>
    <lineage>
        <taxon>Eukaryota</taxon>
        <taxon>Viridiplantae</taxon>
        <taxon>Streptophyta</taxon>
        <taxon>Embryophyta</taxon>
        <taxon>Tracheophyta</taxon>
        <taxon>Spermatophyta</taxon>
        <taxon>Magnoliopsida</taxon>
        <taxon>eudicotyledons</taxon>
        <taxon>Gunneridae</taxon>
        <taxon>Pentapetalae</taxon>
        <taxon>asterids</taxon>
        <taxon>lamiids</taxon>
        <taxon>Lamiales</taxon>
        <taxon>Oleaceae</taxon>
        <taxon>Oleeae</taxon>
        <taxon>Fraxinus</taxon>
    </lineage>
</organism>
<evidence type="ECO:0000256" key="1">
    <source>
        <dbReference type="ARBA" id="ARBA00022737"/>
    </source>
</evidence>
<dbReference type="AlphaFoldDB" id="A0AAD2E7E6"/>
<keyword evidence="3" id="KW-1185">Reference proteome</keyword>